<keyword evidence="5" id="KW-0175">Coiled coil</keyword>
<accession>A0A8S1K3J1</accession>
<dbReference type="GO" id="GO:0015179">
    <property type="term" value="F:L-amino acid transmembrane transporter activity"/>
    <property type="evidence" value="ECO:0007669"/>
    <property type="project" value="TreeGrafter"/>
</dbReference>
<keyword evidence="4 6" id="KW-0472">Membrane</keyword>
<feature type="transmembrane region" description="Helical" evidence="6">
    <location>
        <begin position="501"/>
        <end position="526"/>
    </location>
</feature>
<keyword evidence="2 6" id="KW-0812">Transmembrane</keyword>
<evidence type="ECO:0000256" key="1">
    <source>
        <dbReference type="ARBA" id="ARBA00004141"/>
    </source>
</evidence>
<gene>
    <name evidence="8" type="ORF">PPRIM_AZ9-3.1.T0110126</name>
</gene>
<organism evidence="8 9">
    <name type="scientific">Paramecium primaurelia</name>
    <dbReference type="NCBI Taxonomy" id="5886"/>
    <lineage>
        <taxon>Eukaryota</taxon>
        <taxon>Sar</taxon>
        <taxon>Alveolata</taxon>
        <taxon>Ciliophora</taxon>
        <taxon>Intramacronucleata</taxon>
        <taxon>Oligohymenophorea</taxon>
        <taxon>Peniculida</taxon>
        <taxon>Parameciidae</taxon>
        <taxon>Paramecium</taxon>
    </lineage>
</organism>
<feature type="transmembrane region" description="Helical" evidence="6">
    <location>
        <begin position="468"/>
        <end position="489"/>
    </location>
</feature>
<feature type="transmembrane region" description="Helical" evidence="6">
    <location>
        <begin position="33"/>
        <end position="55"/>
    </location>
</feature>
<dbReference type="PANTHER" id="PTHR22950:SF666">
    <property type="entry name" value="VACUOLAR AMINO ACID TRANSPORTER 4"/>
    <property type="match status" value="1"/>
</dbReference>
<sequence length="527" mass="60517">MEIKYKLPPLPTNIVDIYNKMTKQRKQYYRRQASQMSTICKLLKVSVGTVVLAFPEGFKKVYLTGGILVLVLCGLLQYYSWTLLIRVIEEKAEIKKKEEQEKLQAQAQNNSQVMEIEMVTQQLPQIQSERSLSQNGKQEDEFEEIIGDDIIDDIEDEDNKKIRQEEEEYRKQANNPLAKKSIKFEKMNMMGVMLVIDPTGRVLVIISKIMTILLFYGQALSLLIFCKQTFDQIIPNFSDNPLNTFYLAIGTISFIMVFSFITRMETLKQTTNIGSYLVFIVMYFFSCVCLYQIKNSGSTENNPTVYYGIKFSELPFFFGVTLYSYDINGIITEIREEMKHPERFRKNLASSMLICCVIYTLFGVCGYLAFGESTQELITSNLLNVVSDIGLGIQNAFYALQMMYVLSMIQTILLQNVVCIRLMEELPFDFKKSDVKPSLSIWYKFGIRILYISGCVFGGYYLTNFSTIISLLGCIPSVYLGFVMPYYLYKKVFGRQKLYIEIINGTVLFFGVAGAILGIIQIFGALY</sequence>
<evidence type="ECO:0000256" key="3">
    <source>
        <dbReference type="ARBA" id="ARBA00022989"/>
    </source>
</evidence>
<name>A0A8S1K3J1_PARPR</name>
<dbReference type="PANTHER" id="PTHR22950">
    <property type="entry name" value="AMINO ACID TRANSPORTER"/>
    <property type="match status" value="1"/>
</dbReference>
<keyword evidence="9" id="KW-1185">Reference proteome</keyword>
<reference evidence="8" key="1">
    <citation type="submission" date="2021-01" db="EMBL/GenBank/DDBJ databases">
        <authorList>
            <consortium name="Genoscope - CEA"/>
            <person name="William W."/>
        </authorList>
    </citation>
    <scope>NUCLEOTIDE SEQUENCE</scope>
</reference>
<feature type="domain" description="Amino acid transporter transmembrane" evidence="7">
    <location>
        <begin position="200"/>
        <end position="522"/>
    </location>
</feature>
<dbReference type="EMBL" id="CAJJDM010000008">
    <property type="protein sequence ID" value="CAD8046836.1"/>
    <property type="molecule type" value="Genomic_DNA"/>
</dbReference>
<feature type="transmembrane region" description="Helical" evidence="6">
    <location>
        <begin position="441"/>
        <end position="462"/>
    </location>
</feature>
<feature type="domain" description="Amino acid transporter transmembrane" evidence="7">
    <location>
        <begin position="32"/>
        <end position="95"/>
    </location>
</feature>
<evidence type="ECO:0000256" key="4">
    <source>
        <dbReference type="ARBA" id="ARBA00023136"/>
    </source>
</evidence>
<comment type="caution">
    <text evidence="8">The sequence shown here is derived from an EMBL/GenBank/DDBJ whole genome shotgun (WGS) entry which is preliminary data.</text>
</comment>
<feature type="transmembrane region" description="Helical" evidence="6">
    <location>
        <begin position="245"/>
        <end position="261"/>
    </location>
</feature>
<dbReference type="AlphaFoldDB" id="A0A8S1K3J1"/>
<feature type="transmembrane region" description="Helical" evidence="6">
    <location>
        <begin position="273"/>
        <end position="293"/>
    </location>
</feature>
<evidence type="ECO:0000259" key="7">
    <source>
        <dbReference type="Pfam" id="PF01490"/>
    </source>
</evidence>
<feature type="transmembrane region" description="Helical" evidence="6">
    <location>
        <begin position="61"/>
        <end position="81"/>
    </location>
</feature>
<dbReference type="Pfam" id="PF01490">
    <property type="entry name" value="Aa_trans"/>
    <property type="match status" value="2"/>
</dbReference>
<dbReference type="GO" id="GO:0016020">
    <property type="term" value="C:membrane"/>
    <property type="evidence" value="ECO:0007669"/>
    <property type="project" value="UniProtKB-SubCell"/>
</dbReference>
<feature type="transmembrane region" description="Helical" evidence="6">
    <location>
        <begin position="305"/>
        <end position="327"/>
    </location>
</feature>
<protein>
    <recommendedName>
        <fullName evidence="7">Amino acid transporter transmembrane domain-containing protein</fullName>
    </recommendedName>
</protein>
<comment type="subcellular location">
    <subcellularLocation>
        <location evidence="1">Membrane</location>
        <topology evidence="1">Multi-pass membrane protein</topology>
    </subcellularLocation>
</comment>
<dbReference type="Proteomes" id="UP000688137">
    <property type="component" value="Unassembled WGS sequence"/>
</dbReference>
<evidence type="ECO:0000313" key="9">
    <source>
        <dbReference type="Proteomes" id="UP000688137"/>
    </source>
</evidence>
<dbReference type="OMA" id="FITRMET"/>
<feature type="transmembrane region" description="Helical" evidence="6">
    <location>
        <begin position="202"/>
        <end position="225"/>
    </location>
</feature>
<evidence type="ECO:0000256" key="2">
    <source>
        <dbReference type="ARBA" id="ARBA00022692"/>
    </source>
</evidence>
<feature type="transmembrane region" description="Helical" evidence="6">
    <location>
        <begin position="396"/>
        <end position="420"/>
    </location>
</feature>
<feature type="transmembrane region" description="Helical" evidence="6">
    <location>
        <begin position="348"/>
        <end position="370"/>
    </location>
</feature>
<proteinExistence type="predicted"/>
<evidence type="ECO:0000256" key="5">
    <source>
        <dbReference type="SAM" id="Coils"/>
    </source>
</evidence>
<dbReference type="InterPro" id="IPR013057">
    <property type="entry name" value="AA_transpt_TM"/>
</dbReference>
<keyword evidence="3 6" id="KW-1133">Transmembrane helix</keyword>
<evidence type="ECO:0000313" key="8">
    <source>
        <dbReference type="EMBL" id="CAD8046836.1"/>
    </source>
</evidence>
<evidence type="ECO:0000256" key="6">
    <source>
        <dbReference type="SAM" id="Phobius"/>
    </source>
</evidence>
<feature type="coiled-coil region" evidence="5">
    <location>
        <begin position="88"/>
        <end position="117"/>
    </location>
</feature>